<reference evidence="4 5" key="1">
    <citation type="submission" date="2021-04" db="EMBL/GenBank/DDBJ databases">
        <title>novel species isolated from subtropical streams in China.</title>
        <authorList>
            <person name="Lu H."/>
        </authorList>
    </citation>
    <scope>NUCLEOTIDE SEQUENCE [LARGE SCALE GENOMIC DNA]</scope>
    <source>
        <strain evidence="4 5">BYS107W</strain>
    </source>
</reference>
<gene>
    <name evidence="4" type="ORF">KDM92_04215</name>
</gene>
<dbReference type="GO" id="GO:0004656">
    <property type="term" value="F:procollagen-proline 4-dioxygenase activity"/>
    <property type="evidence" value="ECO:0007669"/>
    <property type="project" value="TreeGrafter"/>
</dbReference>
<sequence>MTGFNERFRFYRYREEHYFKWHKDGTFIRSDTEESMLTFLIYLSDDFEQGQTEFPWEKIQPKAGMALVFPHRLSHRANNVLNGTKYVLRTDVMYSEIE</sequence>
<dbReference type="PANTHER" id="PTHR10869:SF246">
    <property type="entry name" value="TRANSMEMBRANE PROLYL 4-HYDROXYLASE"/>
    <property type="match status" value="1"/>
</dbReference>
<evidence type="ECO:0000313" key="4">
    <source>
        <dbReference type="EMBL" id="MBR7745772.1"/>
    </source>
</evidence>
<dbReference type="GO" id="GO:0046872">
    <property type="term" value="F:metal ion binding"/>
    <property type="evidence" value="ECO:0007669"/>
    <property type="project" value="UniProtKB-KW"/>
</dbReference>
<accession>A0A941DF35</accession>
<dbReference type="AlphaFoldDB" id="A0A941DF35"/>
<dbReference type="InterPro" id="IPR044862">
    <property type="entry name" value="Pro_4_hyd_alph_FE2OG_OXY"/>
</dbReference>
<comment type="caution">
    <text evidence="4">The sequence shown here is derived from an EMBL/GenBank/DDBJ whole genome shotgun (WGS) entry which is preliminary data.</text>
</comment>
<dbReference type="Proteomes" id="UP000680158">
    <property type="component" value="Unassembled WGS sequence"/>
</dbReference>
<feature type="domain" description="Prolyl 4-hydroxylase alpha subunit Fe(2+) 2OG dioxygenase" evidence="3">
    <location>
        <begin position="9"/>
        <end position="88"/>
    </location>
</feature>
<organism evidence="4 5">
    <name type="scientific">Undibacterium baiyunense</name>
    <dbReference type="NCBI Taxonomy" id="2828731"/>
    <lineage>
        <taxon>Bacteria</taxon>
        <taxon>Pseudomonadati</taxon>
        <taxon>Pseudomonadota</taxon>
        <taxon>Betaproteobacteria</taxon>
        <taxon>Burkholderiales</taxon>
        <taxon>Oxalobacteraceae</taxon>
        <taxon>Undibacterium</taxon>
    </lineage>
</organism>
<evidence type="ECO:0000259" key="3">
    <source>
        <dbReference type="Pfam" id="PF13640"/>
    </source>
</evidence>
<proteinExistence type="predicted"/>
<dbReference type="EMBL" id="JAGSPM010000002">
    <property type="protein sequence ID" value="MBR7745772.1"/>
    <property type="molecule type" value="Genomic_DNA"/>
</dbReference>
<evidence type="ECO:0000256" key="2">
    <source>
        <dbReference type="ARBA" id="ARBA00023004"/>
    </source>
</evidence>
<evidence type="ECO:0000313" key="5">
    <source>
        <dbReference type="Proteomes" id="UP000680158"/>
    </source>
</evidence>
<evidence type="ECO:0000256" key="1">
    <source>
        <dbReference type="ARBA" id="ARBA00022723"/>
    </source>
</evidence>
<dbReference type="RefSeq" id="WP_212683413.1">
    <property type="nucleotide sequence ID" value="NZ_JAGSPM010000002.1"/>
</dbReference>
<name>A0A941DF35_9BURK</name>
<dbReference type="PANTHER" id="PTHR10869">
    <property type="entry name" value="PROLYL 4-HYDROXYLASE ALPHA SUBUNIT"/>
    <property type="match status" value="1"/>
</dbReference>
<dbReference type="SUPFAM" id="SSF51197">
    <property type="entry name" value="Clavaminate synthase-like"/>
    <property type="match status" value="1"/>
</dbReference>
<dbReference type="InterPro" id="IPR045054">
    <property type="entry name" value="P4HA-like"/>
</dbReference>
<keyword evidence="1" id="KW-0479">Metal-binding</keyword>
<keyword evidence="5" id="KW-1185">Reference proteome</keyword>
<dbReference type="Pfam" id="PF13640">
    <property type="entry name" value="2OG-FeII_Oxy_3"/>
    <property type="match status" value="1"/>
</dbReference>
<dbReference type="Gene3D" id="2.60.120.620">
    <property type="entry name" value="q2cbj1_9rhob like domain"/>
    <property type="match status" value="1"/>
</dbReference>
<protein>
    <submittedName>
        <fullName evidence="4">2OG-Fe(II) oxygenase</fullName>
    </submittedName>
</protein>
<keyword evidence="2" id="KW-0408">Iron</keyword>